<keyword evidence="3" id="KW-1185">Reference proteome</keyword>
<reference evidence="2 3" key="1">
    <citation type="journal article" date="2020" name="Cell">
        <title>Large-Scale Comparative Analyses of Tick Genomes Elucidate Their Genetic Diversity and Vector Capacities.</title>
        <authorList>
            <consortium name="Tick Genome and Microbiome Consortium (TIGMIC)"/>
            <person name="Jia N."/>
            <person name="Wang J."/>
            <person name="Shi W."/>
            <person name="Du L."/>
            <person name="Sun Y."/>
            <person name="Zhan W."/>
            <person name="Jiang J.F."/>
            <person name="Wang Q."/>
            <person name="Zhang B."/>
            <person name="Ji P."/>
            <person name="Bell-Sakyi L."/>
            <person name="Cui X.M."/>
            <person name="Yuan T.T."/>
            <person name="Jiang B.G."/>
            <person name="Yang W.F."/>
            <person name="Lam T.T."/>
            <person name="Chang Q.C."/>
            <person name="Ding S.J."/>
            <person name="Wang X.J."/>
            <person name="Zhu J.G."/>
            <person name="Ruan X.D."/>
            <person name="Zhao L."/>
            <person name="Wei J.T."/>
            <person name="Ye R.Z."/>
            <person name="Que T.C."/>
            <person name="Du C.H."/>
            <person name="Zhou Y.H."/>
            <person name="Cheng J.X."/>
            <person name="Dai P.F."/>
            <person name="Guo W.B."/>
            <person name="Han X.H."/>
            <person name="Huang E.J."/>
            <person name="Li L.F."/>
            <person name="Wei W."/>
            <person name="Gao Y.C."/>
            <person name="Liu J.Z."/>
            <person name="Shao H.Z."/>
            <person name="Wang X."/>
            <person name="Wang C.C."/>
            <person name="Yang T.C."/>
            <person name="Huo Q.B."/>
            <person name="Li W."/>
            <person name="Chen H.Y."/>
            <person name="Chen S.E."/>
            <person name="Zhou L.G."/>
            <person name="Ni X.B."/>
            <person name="Tian J.H."/>
            <person name="Sheng Y."/>
            <person name="Liu T."/>
            <person name="Pan Y.S."/>
            <person name="Xia L.Y."/>
            <person name="Li J."/>
            <person name="Zhao F."/>
            <person name="Cao W.C."/>
        </authorList>
    </citation>
    <scope>NUCLEOTIDE SEQUENCE [LARGE SCALE GENOMIC DNA]</scope>
    <source>
        <strain evidence="2">HaeL-2018</strain>
    </source>
</reference>
<organism evidence="2 3">
    <name type="scientific">Haemaphysalis longicornis</name>
    <name type="common">Bush tick</name>
    <dbReference type="NCBI Taxonomy" id="44386"/>
    <lineage>
        <taxon>Eukaryota</taxon>
        <taxon>Metazoa</taxon>
        <taxon>Ecdysozoa</taxon>
        <taxon>Arthropoda</taxon>
        <taxon>Chelicerata</taxon>
        <taxon>Arachnida</taxon>
        <taxon>Acari</taxon>
        <taxon>Parasitiformes</taxon>
        <taxon>Ixodida</taxon>
        <taxon>Ixodoidea</taxon>
        <taxon>Ixodidae</taxon>
        <taxon>Haemaphysalinae</taxon>
        <taxon>Haemaphysalis</taxon>
    </lineage>
</organism>
<protein>
    <submittedName>
        <fullName evidence="2">Uncharacterized protein</fullName>
    </submittedName>
</protein>
<dbReference type="Proteomes" id="UP000821853">
    <property type="component" value="Chromosome 9"/>
</dbReference>
<dbReference type="Gene3D" id="3.30.70.1820">
    <property type="entry name" value="L1 transposable element, RRM domain"/>
    <property type="match status" value="1"/>
</dbReference>
<evidence type="ECO:0000313" key="3">
    <source>
        <dbReference type="Proteomes" id="UP000821853"/>
    </source>
</evidence>
<dbReference type="EMBL" id="JABSTR010000011">
    <property type="protein sequence ID" value="KAH9382495.1"/>
    <property type="molecule type" value="Genomic_DNA"/>
</dbReference>
<keyword evidence="1" id="KW-0175">Coiled coil</keyword>
<dbReference type="VEuPathDB" id="VectorBase:HLOH_060424"/>
<dbReference type="OMA" id="NSQIFAR"/>
<accession>A0A9J6H6M6</accession>
<evidence type="ECO:0000256" key="1">
    <source>
        <dbReference type="SAM" id="Coils"/>
    </source>
</evidence>
<name>A0A9J6H6M6_HAELO</name>
<sequence>MRAALEREFRKENREIKASLDFFNKQFEDQTKHCSQLEKENLELKVQNASLAQDCAQLKKDAAESEQRQTQLEQYSRNRNIEVKNVPFVKGENLAETLEKLGEAISEPITPCDVDGCHRVPSKDSTCPHIIVQFHSRSKRDTVLEKARKMRLSANDFGFTETTPEITPIYVNEHLCPQLKKLWV</sequence>
<dbReference type="PANTHER" id="PTHR11505">
    <property type="entry name" value="L1 TRANSPOSABLE ELEMENT-RELATED"/>
    <property type="match status" value="1"/>
</dbReference>
<dbReference type="OrthoDB" id="5989141at2759"/>
<dbReference type="InterPro" id="IPR004244">
    <property type="entry name" value="Transposase_22"/>
</dbReference>
<comment type="caution">
    <text evidence="2">The sequence shown here is derived from an EMBL/GenBank/DDBJ whole genome shotgun (WGS) entry which is preliminary data.</text>
</comment>
<dbReference type="AlphaFoldDB" id="A0A9J6H6M6"/>
<proteinExistence type="predicted"/>
<gene>
    <name evidence="2" type="ORF">HPB48_010919</name>
</gene>
<feature type="coiled-coil region" evidence="1">
    <location>
        <begin position="20"/>
        <end position="75"/>
    </location>
</feature>
<evidence type="ECO:0000313" key="2">
    <source>
        <dbReference type="EMBL" id="KAH9382495.1"/>
    </source>
</evidence>